<protein>
    <submittedName>
        <fullName evidence="2">Uncharacterized protein</fullName>
    </submittedName>
</protein>
<keyword evidence="3" id="KW-1185">Reference proteome</keyword>
<feature type="region of interest" description="Disordered" evidence="1">
    <location>
        <begin position="1"/>
        <end position="33"/>
    </location>
</feature>
<name>A0A1L3ZSW3_9SPHN</name>
<feature type="compositionally biased region" description="Basic and acidic residues" evidence="1">
    <location>
        <begin position="1"/>
        <end position="16"/>
    </location>
</feature>
<dbReference type="Proteomes" id="UP000182063">
    <property type="component" value="Chromosome"/>
</dbReference>
<dbReference type="STRING" id="1921510.BSL82_04765"/>
<evidence type="ECO:0000313" key="3">
    <source>
        <dbReference type="Proteomes" id="UP000182063"/>
    </source>
</evidence>
<dbReference type="KEGG" id="sphj:BSL82_04765"/>
<dbReference type="RefSeq" id="WP_072596266.1">
    <property type="nucleotide sequence ID" value="NZ_CP018221.1"/>
</dbReference>
<evidence type="ECO:0000256" key="1">
    <source>
        <dbReference type="SAM" id="MobiDB-lite"/>
    </source>
</evidence>
<organism evidence="2 3">
    <name type="scientific">Tardibacter chloracetimidivorans</name>
    <dbReference type="NCBI Taxonomy" id="1921510"/>
    <lineage>
        <taxon>Bacteria</taxon>
        <taxon>Pseudomonadati</taxon>
        <taxon>Pseudomonadota</taxon>
        <taxon>Alphaproteobacteria</taxon>
        <taxon>Sphingomonadales</taxon>
        <taxon>Sphingomonadaceae</taxon>
        <taxon>Tardibacter</taxon>
    </lineage>
</organism>
<evidence type="ECO:0000313" key="2">
    <source>
        <dbReference type="EMBL" id="API58708.1"/>
    </source>
</evidence>
<reference evidence="3" key="1">
    <citation type="submission" date="2016-11" db="EMBL/GenBank/DDBJ databases">
        <title>Complete Genome Sequence of alachlor-degrading Sphingomonas sp. strain JJ-A5.</title>
        <authorList>
            <person name="Lee H."/>
            <person name="Ka J.-O."/>
        </authorList>
    </citation>
    <scope>NUCLEOTIDE SEQUENCE [LARGE SCALE GENOMIC DNA]</scope>
    <source>
        <strain evidence="3">JJ-A5</strain>
    </source>
</reference>
<feature type="compositionally biased region" description="Polar residues" evidence="1">
    <location>
        <begin position="17"/>
        <end position="29"/>
    </location>
</feature>
<dbReference type="AlphaFoldDB" id="A0A1L3ZSW3"/>
<proteinExistence type="predicted"/>
<gene>
    <name evidence="2" type="ORF">BSL82_04765</name>
</gene>
<dbReference type="EMBL" id="CP018221">
    <property type="protein sequence ID" value="API58708.1"/>
    <property type="molecule type" value="Genomic_DNA"/>
</dbReference>
<accession>A0A1L3ZSW3</accession>
<sequence>MIRSEAWEGRRSRDRNSLSLPQPQNSAQKRSADNIWERRANNLGGRARFFCQAAARNEEQMKLARFKSDGQIKIGVVRDTAILSLTDRVPGVGADMIAVIERWVELFDQIGSLPPVVDYRLEEVILERFPS</sequence>